<evidence type="ECO:0000256" key="1">
    <source>
        <dbReference type="SAM" id="MobiDB-lite"/>
    </source>
</evidence>
<gene>
    <name evidence="3" type="ORF">QMQ05_04885</name>
</gene>
<protein>
    <submittedName>
        <fullName evidence="3">Uncharacterized protein</fullName>
    </submittedName>
</protein>
<accession>A0AAU6WGR1</accession>
<name>A0AAU6WGR1_9MICC</name>
<organism evidence="3 4">
    <name type="scientific">Glutamicibacter ectropisis</name>
    <dbReference type="NCBI Taxonomy" id="3046593"/>
    <lineage>
        <taxon>Bacteria</taxon>
        <taxon>Bacillati</taxon>
        <taxon>Actinomycetota</taxon>
        <taxon>Actinomycetes</taxon>
        <taxon>Micrococcales</taxon>
        <taxon>Micrococcaceae</taxon>
        <taxon>Glutamicibacter</taxon>
    </lineage>
</organism>
<evidence type="ECO:0000313" key="4">
    <source>
        <dbReference type="Proteomes" id="UP001486888"/>
    </source>
</evidence>
<dbReference type="EMBL" id="CP125942">
    <property type="protein sequence ID" value="XAO46866.1"/>
    <property type="molecule type" value="Genomic_DNA"/>
</dbReference>
<evidence type="ECO:0000256" key="2">
    <source>
        <dbReference type="SAM" id="SignalP"/>
    </source>
</evidence>
<evidence type="ECO:0000313" key="3">
    <source>
        <dbReference type="EMBL" id="XAO46866.1"/>
    </source>
</evidence>
<dbReference type="RefSeq" id="WP_345473483.1">
    <property type="nucleotide sequence ID" value="NZ_CP125942.1"/>
</dbReference>
<keyword evidence="2" id="KW-0732">Signal</keyword>
<proteinExistence type="predicted"/>
<feature type="chain" id="PRO_5043840005" evidence="2">
    <location>
        <begin position="26"/>
        <end position="321"/>
    </location>
</feature>
<dbReference type="KEGG" id="gey:QMQ05_04885"/>
<feature type="signal peptide" evidence="2">
    <location>
        <begin position="1"/>
        <end position="25"/>
    </location>
</feature>
<sequence length="321" mass="33576">MKSHYRITAILTVSTIFLSGTVANADDNSIKIDDLLTSAPGNSRVLTSTTSTPARGTISLPSEDAGQIELKHPDGTWLTVGLPQNADLSSPSDQLNRSAGAAIVTEPMQSSTSAQDSDAQSSLSARAIVAVPDANSDRSYNFDLNYPDGIVPQLEKDGSVKFILDPKLGNSRPEVEAEATFGEIKTPWAIDANGKKVPTKFTLKGNTLTQTITPTKDTTYPVILDPEAEWKGFYGRLTYSRAETRNMRDEGVVIAGLLTGSAGIAAMFGPGAPIVGAALAAGSAAAVGIIATTASNATADGRCLQVDVPPLVTPRIVNCRS</sequence>
<dbReference type="Proteomes" id="UP001486888">
    <property type="component" value="Chromosome"/>
</dbReference>
<feature type="compositionally biased region" description="Polar residues" evidence="1">
    <location>
        <begin position="41"/>
        <end position="54"/>
    </location>
</feature>
<reference evidence="3 4" key="1">
    <citation type="submission" date="2023-05" db="EMBL/GenBank/DDBJ databases">
        <title>Glutamicibacter sp. B1, complete genome.</title>
        <authorList>
            <person name="Long Y.H."/>
            <person name="Fang T."/>
            <person name="Li X.Y."/>
        </authorList>
    </citation>
    <scope>NUCLEOTIDE SEQUENCE [LARGE SCALE GENOMIC DNA]</scope>
    <source>
        <strain evidence="3 4">B1</strain>
    </source>
</reference>
<dbReference type="AlphaFoldDB" id="A0AAU6WGR1"/>
<feature type="region of interest" description="Disordered" evidence="1">
    <location>
        <begin position="41"/>
        <end position="65"/>
    </location>
</feature>
<keyword evidence="4" id="KW-1185">Reference proteome</keyword>